<gene>
    <name evidence="2" type="ORF">BaOVIS_006720</name>
    <name evidence="3" type="ORF">BaOVIS_006740</name>
</gene>
<name>A0A9W5T9D9_BABOV</name>
<evidence type="ECO:0000313" key="3">
    <source>
        <dbReference type="EMBL" id="GFE53270.1"/>
    </source>
</evidence>
<dbReference type="AlphaFoldDB" id="A0A9W5T9D9"/>
<dbReference type="EMBL" id="BLIY01000006">
    <property type="protein sequence ID" value="GFE53270.1"/>
    <property type="molecule type" value="Genomic_DNA"/>
</dbReference>
<feature type="chain" id="PRO_5041194635" evidence="1">
    <location>
        <begin position="27"/>
        <end position="438"/>
    </location>
</feature>
<keyword evidence="4" id="KW-1185">Reference proteome</keyword>
<feature type="signal peptide" evidence="1">
    <location>
        <begin position="1"/>
        <end position="26"/>
    </location>
</feature>
<evidence type="ECO:0000313" key="4">
    <source>
        <dbReference type="Proteomes" id="UP001057455"/>
    </source>
</evidence>
<evidence type="ECO:0000313" key="2">
    <source>
        <dbReference type="EMBL" id="GFE53268.1"/>
    </source>
</evidence>
<organism evidence="3 4">
    <name type="scientific">Babesia ovis</name>
    <dbReference type="NCBI Taxonomy" id="5869"/>
    <lineage>
        <taxon>Eukaryota</taxon>
        <taxon>Sar</taxon>
        <taxon>Alveolata</taxon>
        <taxon>Apicomplexa</taxon>
        <taxon>Aconoidasida</taxon>
        <taxon>Piroplasmida</taxon>
        <taxon>Babesiidae</taxon>
        <taxon>Babesia</taxon>
    </lineage>
</organism>
<dbReference type="OrthoDB" id="366368at2759"/>
<dbReference type="EMBL" id="BLIY01000006">
    <property type="protein sequence ID" value="GFE53268.1"/>
    <property type="molecule type" value="Genomic_DNA"/>
</dbReference>
<dbReference type="Proteomes" id="UP001057455">
    <property type="component" value="Unassembled WGS sequence"/>
</dbReference>
<accession>A0A9W5T9D9</accession>
<proteinExistence type="predicted"/>
<sequence length="438" mass="50240">MVTRLWIIAGVFCSWGFFWCLQLVNAVELDLTQPETPNGINVYNGSFNGRGIFRLFHATSPGITVVRYGKHMMYKKTLLASYIDVYVQDYRCDGKTFAAILMLDQTTDRPVKVLHFEVIRNKVYFCTRPRVSQMVGQLISLSIDLNDENINPLIDKSGVNRQIPSMALYSVAQRYDSAHKTISNRIRLRQEKHCISPLLNIDKPFGTFDNPKPLLSSQATRIYVNADAQSFTLWVVRQCSIKGYLINVPPVVDGIFKPTNMVDPGNLMLKRLTTYVDKPVEIEIDVSSTDSNAAELVVLANLRRGCWLYTQYSIMTTIHPRDVFVSVVDSQMGKVLFVTKEDVYVTHVEVFEHIGQGWKYVVVNLKKLDWNNYTNDDSDIKEVYKRIDDEGNIAYLDLRILCRWPYINMLYNIKIDDGSCHDNDIHDVMMDTAGEHEC</sequence>
<reference evidence="3" key="1">
    <citation type="submission" date="2019-12" db="EMBL/GenBank/DDBJ databases">
        <title>Genome sequence of Babesia ovis.</title>
        <authorList>
            <person name="Yamagishi J."/>
            <person name="Sevinc F."/>
            <person name="Xuan X."/>
        </authorList>
    </citation>
    <scope>NUCLEOTIDE SEQUENCE</scope>
    <source>
        <strain evidence="3">Selcuk</strain>
    </source>
</reference>
<evidence type="ECO:0000256" key="1">
    <source>
        <dbReference type="SAM" id="SignalP"/>
    </source>
</evidence>
<protein>
    <submittedName>
        <fullName evidence="3">Spherical body protein, putative</fullName>
    </submittedName>
</protein>
<comment type="caution">
    <text evidence="3">The sequence shown here is derived from an EMBL/GenBank/DDBJ whole genome shotgun (WGS) entry which is preliminary data.</text>
</comment>
<keyword evidence="1" id="KW-0732">Signal</keyword>